<evidence type="ECO:0000256" key="1">
    <source>
        <dbReference type="PROSITE-ProRule" id="PRU00339"/>
    </source>
</evidence>
<dbReference type="SMART" id="SM00028">
    <property type="entry name" value="TPR"/>
    <property type="match status" value="4"/>
</dbReference>
<dbReference type="PROSITE" id="PS50005">
    <property type="entry name" value="TPR"/>
    <property type="match status" value="2"/>
</dbReference>
<feature type="compositionally biased region" description="Low complexity" evidence="2">
    <location>
        <begin position="192"/>
        <end position="206"/>
    </location>
</feature>
<dbReference type="AlphaFoldDB" id="A0A2Z3GUF0"/>
<dbReference type="GO" id="GO:0000030">
    <property type="term" value="F:mannosyltransferase activity"/>
    <property type="evidence" value="ECO:0007669"/>
    <property type="project" value="TreeGrafter"/>
</dbReference>
<keyword evidence="1" id="KW-0802">TPR repeat</keyword>
<organism evidence="3 4">
    <name type="scientific">Gemmata obscuriglobus</name>
    <dbReference type="NCBI Taxonomy" id="114"/>
    <lineage>
        <taxon>Bacteria</taxon>
        <taxon>Pseudomonadati</taxon>
        <taxon>Planctomycetota</taxon>
        <taxon>Planctomycetia</taxon>
        <taxon>Gemmatales</taxon>
        <taxon>Gemmataceae</taxon>
        <taxon>Gemmata</taxon>
    </lineage>
</organism>
<dbReference type="EMBL" id="CP025958">
    <property type="protein sequence ID" value="AWM35682.1"/>
    <property type="molecule type" value="Genomic_DNA"/>
</dbReference>
<evidence type="ECO:0000313" key="4">
    <source>
        <dbReference type="Proteomes" id="UP000245802"/>
    </source>
</evidence>
<dbReference type="InterPro" id="IPR019734">
    <property type="entry name" value="TPR_rpt"/>
</dbReference>
<evidence type="ECO:0000256" key="2">
    <source>
        <dbReference type="SAM" id="MobiDB-lite"/>
    </source>
</evidence>
<dbReference type="GO" id="GO:0035269">
    <property type="term" value="P:protein O-linked glycosylation via mannose"/>
    <property type="evidence" value="ECO:0007669"/>
    <property type="project" value="TreeGrafter"/>
</dbReference>
<feature type="repeat" description="TPR" evidence="1">
    <location>
        <begin position="65"/>
        <end position="98"/>
    </location>
</feature>
<dbReference type="Proteomes" id="UP000245802">
    <property type="component" value="Chromosome"/>
</dbReference>
<feature type="repeat" description="TPR" evidence="1">
    <location>
        <begin position="135"/>
        <end position="168"/>
    </location>
</feature>
<dbReference type="PANTHER" id="PTHR44216">
    <property type="entry name" value="PROTEIN O-MANNOSYL-TRANSFERASE TMTC2"/>
    <property type="match status" value="1"/>
</dbReference>
<evidence type="ECO:0000313" key="3">
    <source>
        <dbReference type="EMBL" id="AWM35682.1"/>
    </source>
</evidence>
<name>A0A2Z3GUF0_9BACT</name>
<dbReference type="InterPro" id="IPR052384">
    <property type="entry name" value="TMTC_O-mannosyltransferase"/>
</dbReference>
<sequence length="327" mass="36377">MVEEAFRNDHAATTVLLAPLWLQSHPDDLGIILNYAEMLYKMTRYEEAIGVYENALGKIEEDGRWAIYNQLGRMYQYWGHPARAEPWFRKAIEIEPDELASYMFLGACQARQGKLNEAEATHRAATQWAESWLRDEAYHNLGLVLRGQGRLSEAAECFRKAIEIDPKYADAIEALVDVEKAMVFAQGGAAEPGAAPDTAIGSGTHHSSGDGGAGELIVRHTEGSRPMKVPAEVLERLRKYPQHFPLPLEPMHGWRSSPDEGGHTHCESCRATIYRGDPVVGRYLKYVSVVFCPDCVRDNPELFREWLASLPVRAAESEPGAAPDTAG</sequence>
<proteinExistence type="predicted"/>
<dbReference type="InterPro" id="IPR011990">
    <property type="entry name" value="TPR-like_helical_dom_sf"/>
</dbReference>
<accession>A0A2Z3GUF0</accession>
<dbReference type="Pfam" id="PF13424">
    <property type="entry name" value="TPR_12"/>
    <property type="match status" value="2"/>
</dbReference>
<dbReference type="Gene3D" id="1.25.40.10">
    <property type="entry name" value="Tetratricopeptide repeat domain"/>
    <property type="match status" value="2"/>
</dbReference>
<feature type="region of interest" description="Disordered" evidence="2">
    <location>
        <begin position="192"/>
        <end position="215"/>
    </location>
</feature>
<dbReference type="PROSITE" id="PS50293">
    <property type="entry name" value="TPR_REGION"/>
    <property type="match status" value="1"/>
</dbReference>
<gene>
    <name evidence="3" type="ORF">C1280_00685</name>
</gene>
<dbReference type="PANTHER" id="PTHR44216:SF3">
    <property type="entry name" value="PROTEIN O-MANNOSYL-TRANSFERASE TMTC2"/>
    <property type="match status" value="1"/>
</dbReference>
<reference evidence="3 4" key="1">
    <citation type="submission" date="2018-01" db="EMBL/GenBank/DDBJ databases">
        <title>G. obscuriglobus.</title>
        <authorList>
            <person name="Franke J."/>
            <person name="Blomberg W."/>
            <person name="Selmecki A."/>
        </authorList>
    </citation>
    <scope>NUCLEOTIDE SEQUENCE [LARGE SCALE GENOMIC DNA]</scope>
    <source>
        <strain evidence="3 4">DSM 5831</strain>
    </source>
</reference>
<dbReference type="SUPFAM" id="SSF48452">
    <property type="entry name" value="TPR-like"/>
    <property type="match status" value="1"/>
</dbReference>
<protein>
    <submittedName>
        <fullName evidence="3">Uncharacterized protein</fullName>
    </submittedName>
</protein>
<dbReference type="KEGG" id="gog:C1280_00685"/>
<keyword evidence="4" id="KW-1185">Reference proteome</keyword>